<comment type="subunit">
    <text evidence="4 5">Homodimer.</text>
</comment>
<feature type="binding site" evidence="4">
    <location>
        <position position="133"/>
    </location>
    <ligand>
        <name>ATP</name>
        <dbReference type="ChEBI" id="CHEBI:30616"/>
    </ligand>
</feature>
<feature type="binding site" evidence="4">
    <location>
        <begin position="258"/>
        <end position="259"/>
    </location>
    <ligand>
        <name>ATP</name>
        <dbReference type="ChEBI" id="CHEBI:30616"/>
    </ligand>
</feature>
<dbReference type="Gene3D" id="3.40.50.20">
    <property type="match status" value="1"/>
</dbReference>
<dbReference type="Pfam" id="PF22660">
    <property type="entry name" value="RS_preATP-grasp-like"/>
    <property type="match status" value="1"/>
</dbReference>
<comment type="pathway">
    <text evidence="4 5">Purine metabolism; IMP biosynthesis via de novo pathway; 5-amino-1-(5-phospho-D-ribosyl)imidazole-4-carboxylate from 5-amino-1-(5-phospho-D-ribosyl)imidazole (N5-CAIR route): step 1/2.</text>
</comment>
<evidence type="ECO:0000313" key="8">
    <source>
        <dbReference type="Proteomes" id="UP000244441"/>
    </source>
</evidence>
<keyword evidence="8" id="KW-1185">Reference proteome</keyword>
<dbReference type="InterPro" id="IPR011761">
    <property type="entry name" value="ATP-grasp"/>
</dbReference>
<evidence type="ECO:0000313" key="7">
    <source>
        <dbReference type="EMBL" id="AWB66606.1"/>
    </source>
</evidence>
<dbReference type="EMBL" id="CP026604">
    <property type="protein sequence ID" value="AWB66606.1"/>
    <property type="molecule type" value="Genomic_DNA"/>
</dbReference>
<evidence type="ECO:0000256" key="5">
    <source>
        <dbReference type="RuleBase" id="RU361200"/>
    </source>
</evidence>
<feature type="binding site" evidence="4">
    <location>
        <position position="181"/>
    </location>
    <ligand>
        <name>ATP</name>
        <dbReference type="ChEBI" id="CHEBI:30616"/>
    </ligand>
</feature>
<dbReference type="EC" id="6.3.4.18" evidence="4 5"/>
<dbReference type="InterPro" id="IPR013815">
    <property type="entry name" value="ATP_grasp_subdomain_1"/>
</dbReference>
<dbReference type="PANTHER" id="PTHR11609">
    <property type="entry name" value="PURINE BIOSYNTHESIS PROTEIN 6/7, PUR6/7"/>
    <property type="match status" value="1"/>
</dbReference>
<gene>
    <name evidence="4 5" type="primary">purK</name>
    <name evidence="7" type="ORF">C2869_09265</name>
</gene>
<dbReference type="SUPFAM" id="SSF52440">
    <property type="entry name" value="PreATP-grasp domain"/>
    <property type="match status" value="1"/>
</dbReference>
<dbReference type="Proteomes" id="UP000244441">
    <property type="component" value="Chromosome"/>
</dbReference>
<dbReference type="GO" id="GO:0034028">
    <property type="term" value="F:5-(carboxyamino)imidazole ribonucleotide synthase activity"/>
    <property type="evidence" value="ECO:0007669"/>
    <property type="project" value="UniProtKB-UniRule"/>
</dbReference>
<dbReference type="RefSeq" id="WP_108602668.1">
    <property type="nucleotide sequence ID" value="NZ_CP026604.1"/>
</dbReference>
<dbReference type="InterPro" id="IPR016185">
    <property type="entry name" value="PreATP-grasp_dom_sf"/>
</dbReference>
<evidence type="ECO:0000256" key="3">
    <source>
        <dbReference type="ARBA" id="ARBA00022840"/>
    </source>
</evidence>
<protein>
    <recommendedName>
        <fullName evidence="4 5">N5-carboxyaminoimidazole ribonucleotide synthase</fullName>
        <shortName evidence="4 5">N5-CAIR synthase</shortName>
        <ecNumber evidence="4 5">6.3.4.18</ecNumber>
    </recommendedName>
    <alternativeName>
        <fullName evidence="4 5">5-(carboxyamino)imidazole ribonucleotide synthetase</fullName>
    </alternativeName>
</protein>
<evidence type="ECO:0000256" key="2">
    <source>
        <dbReference type="ARBA" id="ARBA00022755"/>
    </source>
</evidence>
<dbReference type="Pfam" id="PF02222">
    <property type="entry name" value="ATP-grasp"/>
    <property type="match status" value="1"/>
</dbReference>
<sequence length="377" mass="41036">MMIVVLGSGQLAQMMYLAGTPLGLKVVAVDPVANTVVHPVEKNPLPLSVSDAFAQANAITAEFEHLSAEILEQANATGKLYPSVEAIQTGGDRIKEKNLLDSLGIDNCAYHAIYQVEQLDKAFADIGPELIVKTSKDGYDGYGQFRINNAADLADVKAQLAQHDFARNPLIAEQKSKFDREVSIVGARNGRGEIVCYPLAENLHYQGQLRVSLAPAPRVSEAVQQQAETAFKALANKLDYRGVLAIEFFQVGEKLLVNEIAPRVHNSGHWTMQGTSFCQFENHLRAVVDLPLGTTDTPGVTTMINLIGCEKTIGLQVADLGGHLHWYGKDVRAKRKVGHVNFTANTVAESIERLKAVQALNQPDMFPLIDDVIADLS</sequence>
<dbReference type="InterPro" id="IPR005875">
    <property type="entry name" value="PurK"/>
</dbReference>
<dbReference type="HAMAP" id="MF_01928">
    <property type="entry name" value="PurK"/>
    <property type="match status" value="1"/>
</dbReference>
<dbReference type="NCBIfam" id="NF004679">
    <property type="entry name" value="PRK06019.1-5"/>
    <property type="match status" value="1"/>
</dbReference>
<organism evidence="7 8">
    <name type="scientific">Saccharobesus litoralis</name>
    <dbReference type="NCBI Taxonomy" id="2172099"/>
    <lineage>
        <taxon>Bacteria</taxon>
        <taxon>Pseudomonadati</taxon>
        <taxon>Pseudomonadota</taxon>
        <taxon>Gammaproteobacteria</taxon>
        <taxon>Alteromonadales</taxon>
        <taxon>Alteromonadaceae</taxon>
        <taxon>Saccharobesus</taxon>
    </lineage>
</organism>
<dbReference type="GO" id="GO:0046872">
    <property type="term" value="F:metal ion binding"/>
    <property type="evidence" value="ECO:0007669"/>
    <property type="project" value="InterPro"/>
</dbReference>
<dbReference type="OrthoDB" id="9804625at2"/>
<dbReference type="PROSITE" id="PS50975">
    <property type="entry name" value="ATP_GRASP"/>
    <property type="match status" value="1"/>
</dbReference>
<keyword evidence="3 4" id="KW-0067">ATP-binding</keyword>
<evidence type="ECO:0000256" key="1">
    <source>
        <dbReference type="ARBA" id="ARBA00022741"/>
    </source>
</evidence>
<dbReference type="InterPro" id="IPR011054">
    <property type="entry name" value="Rudment_hybrid_motif"/>
</dbReference>
<dbReference type="Gene3D" id="3.30.1490.20">
    <property type="entry name" value="ATP-grasp fold, A domain"/>
    <property type="match status" value="1"/>
</dbReference>
<dbReference type="GO" id="GO:0005829">
    <property type="term" value="C:cytosol"/>
    <property type="evidence" value="ECO:0007669"/>
    <property type="project" value="TreeGrafter"/>
</dbReference>
<dbReference type="PANTHER" id="PTHR11609:SF5">
    <property type="entry name" value="PHOSPHORIBOSYLAMINOIMIDAZOLE CARBOXYLASE"/>
    <property type="match status" value="1"/>
</dbReference>
<keyword evidence="1 4" id="KW-0547">Nucleotide-binding</keyword>
<dbReference type="InterPro" id="IPR003135">
    <property type="entry name" value="ATP-grasp_carboxylate-amine"/>
</dbReference>
<dbReference type="AlphaFoldDB" id="A0A2S0VQW3"/>
<reference evidence="7 8" key="1">
    <citation type="submission" date="2018-01" db="EMBL/GenBank/DDBJ databases">
        <title>Genome sequence of a Cantenovulum-like bacteria.</title>
        <authorList>
            <person name="Tan W.R."/>
            <person name="Lau N.-S."/>
            <person name="Go F."/>
            <person name="Amirul A.-A.A."/>
        </authorList>
    </citation>
    <scope>NUCLEOTIDE SEQUENCE [LARGE SCALE GENOMIC DNA]</scope>
    <source>
        <strain evidence="7 8">CCB-QB4</strain>
    </source>
</reference>
<dbReference type="SUPFAM" id="SSF51246">
    <property type="entry name" value="Rudiment single hybrid motif"/>
    <property type="match status" value="1"/>
</dbReference>
<dbReference type="GO" id="GO:0006189">
    <property type="term" value="P:'de novo' IMP biosynthetic process"/>
    <property type="evidence" value="ECO:0007669"/>
    <property type="project" value="UniProtKB-UniRule"/>
</dbReference>
<dbReference type="KEGG" id="cate:C2869_09265"/>
<dbReference type="UniPathway" id="UPA00074">
    <property type="reaction ID" value="UER00942"/>
</dbReference>
<dbReference type="InterPro" id="IPR040686">
    <property type="entry name" value="PurK_C"/>
</dbReference>
<evidence type="ECO:0000259" key="6">
    <source>
        <dbReference type="PROSITE" id="PS50975"/>
    </source>
</evidence>
<comment type="caution">
    <text evidence="4">Lacks conserved residue(s) required for the propagation of feature annotation.</text>
</comment>
<dbReference type="GO" id="GO:0005524">
    <property type="term" value="F:ATP binding"/>
    <property type="evidence" value="ECO:0007669"/>
    <property type="project" value="UniProtKB-UniRule"/>
</dbReference>
<dbReference type="InterPro" id="IPR054350">
    <property type="entry name" value="PurT/PurK_preATP-grasp"/>
</dbReference>
<proteinExistence type="inferred from homology"/>
<feature type="binding site" evidence="4">
    <location>
        <position position="93"/>
    </location>
    <ligand>
        <name>ATP</name>
        <dbReference type="ChEBI" id="CHEBI:30616"/>
    </ligand>
</feature>
<comment type="function">
    <text evidence="5">Catalyzes the ATP-dependent conversion of 5-aminoimidazole ribonucleotide (AIR) and HCO(3)- to N5-carboxyaminoimidazole ribonucleotide (N5-CAIR).</text>
</comment>
<name>A0A2S0VQW3_9ALTE</name>
<comment type="function">
    <text evidence="4">Catalyzes the ATP-dependent conversion of 5-aminoimidazole ribonucleotide (AIR) and HCO(3)(-) to N5-carboxyaminoimidazole ribonucleotide (N5-CAIR).</text>
</comment>
<dbReference type="SUPFAM" id="SSF56059">
    <property type="entry name" value="Glutathione synthetase ATP-binding domain-like"/>
    <property type="match status" value="1"/>
</dbReference>
<keyword evidence="4 5" id="KW-0436">Ligase</keyword>
<accession>A0A2S0VQW3</accession>
<comment type="catalytic activity">
    <reaction evidence="4 5">
        <text>5-amino-1-(5-phospho-beta-D-ribosyl)imidazole + hydrogencarbonate + ATP = 5-carboxyamino-1-(5-phospho-D-ribosyl)imidazole + ADP + phosphate + 2 H(+)</text>
        <dbReference type="Rhea" id="RHEA:19317"/>
        <dbReference type="ChEBI" id="CHEBI:15378"/>
        <dbReference type="ChEBI" id="CHEBI:17544"/>
        <dbReference type="ChEBI" id="CHEBI:30616"/>
        <dbReference type="ChEBI" id="CHEBI:43474"/>
        <dbReference type="ChEBI" id="CHEBI:58730"/>
        <dbReference type="ChEBI" id="CHEBI:137981"/>
        <dbReference type="ChEBI" id="CHEBI:456216"/>
        <dbReference type="EC" id="6.3.4.18"/>
    </reaction>
</comment>
<dbReference type="GO" id="GO:0004638">
    <property type="term" value="F:phosphoribosylaminoimidazole carboxylase activity"/>
    <property type="evidence" value="ECO:0007669"/>
    <property type="project" value="InterPro"/>
</dbReference>
<keyword evidence="2 4" id="KW-0658">Purine biosynthesis</keyword>
<feature type="domain" description="ATP-grasp" evidence="6">
    <location>
        <begin position="97"/>
        <end position="288"/>
    </location>
</feature>
<comment type="similarity">
    <text evidence="4 5">Belongs to the PurK/PurT family.</text>
</comment>
<dbReference type="NCBIfam" id="TIGR01161">
    <property type="entry name" value="purK"/>
    <property type="match status" value="1"/>
</dbReference>
<dbReference type="Gene3D" id="3.30.470.20">
    <property type="entry name" value="ATP-grasp fold, B domain"/>
    <property type="match status" value="1"/>
</dbReference>
<evidence type="ECO:0000256" key="4">
    <source>
        <dbReference type="HAMAP-Rule" id="MF_01928"/>
    </source>
</evidence>
<dbReference type="Pfam" id="PF17769">
    <property type="entry name" value="PurK_C"/>
    <property type="match status" value="1"/>
</dbReference>
<feature type="binding site" evidence="4">
    <location>
        <position position="204"/>
    </location>
    <ligand>
        <name>ATP</name>
        <dbReference type="ChEBI" id="CHEBI:30616"/>
    </ligand>
</feature>
<feature type="binding site" evidence="4">
    <location>
        <begin position="138"/>
        <end position="144"/>
    </location>
    <ligand>
        <name>ATP</name>
        <dbReference type="ChEBI" id="CHEBI:30616"/>
    </ligand>
</feature>